<dbReference type="Pfam" id="PF02949">
    <property type="entry name" value="7tm_6"/>
    <property type="match status" value="1"/>
</dbReference>
<keyword evidence="6 12" id="KW-1133">Transmembrane helix</keyword>
<keyword evidence="10" id="KW-0175">Coiled coil</keyword>
<keyword evidence="4 12" id="KW-0812">Transmembrane</keyword>
<evidence type="ECO:0000256" key="7">
    <source>
        <dbReference type="ARBA" id="ARBA00023136"/>
    </source>
</evidence>
<feature type="transmembrane region" description="Helical" evidence="12">
    <location>
        <begin position="45"/>
        <end position="63"/>
    </location>
</feature>
<reference evidence="14" key="1">
    <citation type="submission" date="2021-12" db="EMBL/GenBank/DDBJ databases">
        <authorList>
            <person name="King R."/>
        </authorList>
    </citation>
    <scope>NUCLEOTIDE SEQUENCE</scope>
</reference>
<evidence type="ECO:0000313" key="14">
    <source>
        <dbReference type="EMBL" id="CAH0399579.1"/>
    </source>
</evidence>
<dbReference type="PANTHER" id="PTHR21137">
    <property type="entry name" value="ODORANT RECEPTOR"/>
    <property type="match status" value="1"/>
</dbReference>
<feature type="compositionally biased region" description="Basic residues" evidence="11">
    <location>
        <begin position="708"/>
        <end position="718"/>
    </location>
</feature>
<evidence type="ECO:0000313" key="15">
    <source>
        <dbReference type="Proteomes" id="UP001153292"/>
    </source>
</evidence>
<proteinExistence type="predicted"/>
<evidence type="ECO:0000256" key="2">
    <source>
        <dbReference type="ARBA" id="ARBA00022475"/>
    </source>
</evidence>
<feature type="domain" description="FP protein C-terminal" evidence="13">
    <location>
        <begin position="531"/>
        <end position="569"/>
    </location>
</feature>
<evidence type="ECO:0000256" key="5">
    <source>
        <dbReference type="ARBA" id="ARBA00022725"/>
    </source>
</evidence>
<feature type="transmembrane region" description="Helical" evidence="12">
    <location>
        <begin position="304"/>
        <end position="325"/>
    </location>
</feature>
<evidence type="ECO:0000256" key="8">
    <source>
        <dbReference type="ARBA" id="ARBA00023170"/>
    </source>
</evidence>
<feature type="transmembrane region" description="Helical" evidence="12">
    <location>
        <begin position="371"/>
        <end position="393"/>
    </location>
</feature>
<sequence>MDAKKSVKECHPQKYYLKLLLRVIYYLGMGDCWYEKTERSRTHKILYGIWAFIYNSYLILNTINEVTANFRSDLTVKEKNDMISFTFAHPCLCVKFMILIFQKERVRNLFKRMMEDNRSIYSSIDLDKESVRKAIIYSICLVVVTYGTLFFTLMDGIFTYISQGIPIRTEVVMYPTRYNSGFFVNILRFLVELHWWCMVTNMLVADCLCVSTLIFSGYKFKIVTKYFNNLRKKTRNKIGTKSRLALRDDFEKDFKLGIQLHEEALWCAEYVQYAIGNLYSVQVFETITVLVMCLVRLVINERDVLFLLAVLTYICCLFALTYAYFSAAGDVTYHASTVSTSMFHCGWEFVAGSKSLRSMAVVAIQRSQVPVYMTAFGVVLLSYSNFISLKHLFVENYHHQPINNPTAGEQAFPMDGIGRLGHEPPRGRSADWRELTTADAAGTKGLTCLPKHNTELEEIQLTIKEAMKNFESELRDIKNELNALKELKNSIVFLTAVSKFNKANSKDKLNTVQLGYGCEKTAVYVSEHLCPYYKGLHAETRKIAREKGYKYVWIRNGRIFIRKNDESPAGQVKAGYVSSITGIGPYLVEWMTRRHGSLSFRLVQVMTAHGAFGHYLHRIGREPDIRCHQCGAGDDTAQHALEACAAFDAERRQLVTVVGRDLSLPTLVRAMVDSATSWEAVASCEQIMLQREAAERAREEDPSADPIRKRRVGRRRRQYAALQPPSRGGGY</sequence>
<protein>
    <recommendedName>
        <fullName evidence="13">FP protein C-terminal domain-containing protein</fullName>
    </recommendedName>
</protein>
<dbReference type="Proteomes" id="UP001153292">
    <property type="component" value="Chromosome 14"/>
</dbReference>
<gene>
    <name evidence="14" type="ORF">CHILSU_LOCUS2729</name>
</gene>
<organism evidence="14 15">
    <name type="scientific">Chilo suppressalis</name>
    <name type="common">Asiatic rice borer moth</name>
    <dbReference type="NCBI Taxonomy" id="168631"/>
    <lineage>
        <taxon>Eukaryota</taxon>
        <taxon>Metazoa</taxon>
        <taxon>Ecdysozoa</taxon>
        <taxon>Arthropoda</taxon>
        <taxon>Hexapoda</taxon>
        <taxon>Insecta</taxon>
        <taxon>Pterygota</taxon>
        <taxon>Neoptera</taxon>
        <taxon>Endopterygota</taxon>
        <taxon>Lepidoptera</taxon>
        <taxon>Glossata</taxon>
        <taxon>Ditrysia</taxon>
        <taxon>Pyraloidea</taxon>
        <taxon>Crambidae</taxon>
        <taxon>Crambinae</taxon>
        <taxon>Chilo</taxon>
    </lineage>
</organism>
<keyword evidence="7 12" id="KW-0472">Membrane</keyword>
<keyword evidence="2" id="KW-1003">Cell membrane</keyword>
<feature type="transmembrane region" description="Helical" evidence="12">
    <location>
        <begin position="134"/>
        <end position="154"/>
    </location>
</feature>
<evidence type="ECO:0000256" key="10">
    <source>
        <dbReference type="SAM" id="Coils"/>
    </source>
</evidence>
<feature type="region of interest" description="Disordered" evidence="11">
    <location>
        <begin position="693"/>
        <end position="731"/>
    </location>
</feature>
<evidence type="ECO:0000256" key="11">
    <source>
        <dbReference type="SAM" id="MobiDB-lite"/>
    </source>
</evidence>
<evidence type="ECO:0000259" key="13">
    <source>
        <dbReference type="Pfam" id="PF25298"/>
    </source>
</evidence>
<dbReference type="EMBL" id="OU963907">
    <property type="protein sequence ID" value="CAH0399579.1"/>
    <property type="molecule type" value="Genomic_DNA"/>
</dbReference>
<name>A0ABN8B1C9_CHISP</name>
<evidence type="ECO:0000256" key="1">
    <source>
        <dbReference type="ARBA" id="ARBA00004651"/>
    </source>
</evidence>
<dbReference type="PANTHER" id="PTHR21137:SF35">
    <property type="entry name" value="ODORANT RECEPTOR 19A-RELATED"/>
    <property type="match status" value="1"/>
</dbReference>
<keyword evidence="3" id="KW-0716">Sensory transduction</keyword>
<dbReference type="InterPro" id="IPR057251">
    <property type="entry name" value="FP_C"/>
</dbReference>
<keyword evidence="9" id="KW-0807">Transducer</keyword>
<feature type="transmembrane region" description="Helical" evidence="12">
    <location>
        <begin position="83"/>
        <end position="101"/>
    </location>
</feature>
<feature type="transmembrane region" description="Helical" evidence="12">
    <location>
        <begin position="193"/>
        <end position="215"/>
    </location>
</feature>
<keyword evidence="15" id="KW-1185">Reference proteome</keyword>
<dbReference type="InterPro" id="IPR004117">
    <property type="entry name" value="7tm6_olfct_rcpt"/>
</dbReference>
<evidence type="ECO:0000256" key="9">
    <source>
        <dbReference type="ARBA" id="ARBA00023224"/>
    </source>
</evidence>
<accession>A0ABN8B1C9</accession>
<feature type="coiled-coil region" evidence="10">
    <location>
        <begin position="449"/>
        <end position="490"/>
    </location>
</feature>
<evidence type="ECO:0000256" key="6">
    <source>
        <dbReference type="ARBA" id="ARBA00022989"/>
    </source>
</evidence>
<keyword evidence="8" id="KW-0675">Receptor</keyword>
<dbReference type="Pfam" id="PF25298">
    <property type="entry name" value="Baculo_FP_2nd"/>
    <property type="match status" value="1"/>
</dbReference>
<evidence type="ECO:0000256" key="4">
    <source>
        <dbReference type="ARBA" id="ARBA00022692"/>
    </source>
</evidence>
<keyword evidence="5" id="KW-0552">Olfaction</keyword>
<evidence type="ECO:0000256" key="3">
    <source>
        <dbReference type="ARBA" id="ARBA00022606"/>
    </source>
</evidence>
<comment type="subcellular location">
    <subcellularLocation>
        <location evidence="1">Cell membrane</location>
        <topology evidence="1">Multi-pass membrane protein</topology>
    </subcellularLocation>
</comment>
<evidence type="ECO:0000256" key="12">
    <source>
        <dbReference type="SAM" id="Phobius"/>
    </source>
</evidence>